<feature type="compositionally biased region" description="Low complexity" evidence="5">
    <location>
        <begin position="1556"/>
        <end position="1574"/>
    </location>
</feature>
<dbReference type="HOGENOM" id="CLU_241769_0_0_1"/>
<feature type="region of interest" description="Disordered" evidence="5">
    <location>
        <begin position="56"/>
        <end position="80"/>
    </location>
</feature>
<keyword evidence="8" id="KW-1185">Reference proteome</keyword>
<organism evidence="7 8">
    <name type="scientific">Daphnia pulex</name>
    <name type="common">Water flea</name>
    <dbReference type="NCBI Taxonomy" id="6669"/>
    <lineage>
        <taxon>Eukaryota</taxon>
        <taxon>Metazoa</taxon>
        <taxon>Ecdysozoa</taxon>
        <taxon>Arthropoda</taxon>
        <taxon>Crustacea</taxon>
        <taxon>Branchiopoda</taxon>
        <taxon>Diplostraca</taxon>
        <taxon>Cladocera</taxon>
        <taxon>Anomopoda</taxon>
        <taxon>Daphniidae</taxon>
        <taxon>Daphnia</taxon>
    </lineage>
</organism>
<feature type="compositionally biased region" description="Basic and acidic residues" evidence="5">
    <location>
        <begin position="580"/>
        <end position="594"/>
    </location>
</feature>
<dbReference type="FunFam" id="3.30.40.10:FF:001282">
    <property type="entry name" value="Remodeling and spacing factor 1b, tandem duplicate 1"/>
    <property type="match status" value="1"/>
</dbReference>
<evidence type="ECO:0000256" key="3">
    <source>
        <dbReference type="ARBA" id="ARBA00022833"/>
    </source>
</evidence>
<dbReference type="InterPro" id="IPR027040">
    <property type="entry name" value="PSMD4"/>
</dbReference>
<evidence type="ECO:0000313" key="7">
    <source>
        <dbReference type="EMBL" id="EFX86531.1"/>
    </source>
</evidence>
<dbReference type="Proteomes" id="UP000000305">
    <property type="component" value="Unassembled WGS sequence"/>
</dbReference>
<feature type="compositionally biased region" description="Basic and acidic residues" evidence="5">
    <location>
        <begin position="553"/>
        <end position="563"/>
    </location>
</feature>
<reference evidence="7 8" key="1">
    <citation type="journal article" date="2011" name="Science">
        <title>The ecoresponsive genome of Daphnia pulex.</title>
        <authorList>
            <person name="Colbourne J.K."/>
            <person name="Pfrender M.E."/>
            <person name="Gilbert D."/>
            <person name="Thomas W.K."/>
            <person name="Tucker A."/>
            <person name="Oakley T.H."/>
            <person name="Tokishita S."/>
            <person name="Aerts A."/>
            <person name="Arnold G.J."/>
            <person name="Basu M.K."/>
            <person name="Bauer D.J."/>
            <person name="Caceres C.E."/>
            <person name="Carmel L."/>
            <person name="Casola C."/>
            <person name="Choi J.H."/>
            <person name="Detter J.C."/>
            <person name="Dong Q."/>
            <person name="Dusheyko S."/>
            <person name="Eads B.D."/>
            <person name="Frohlich T."/>
            <person name="Geiler-Samerotte K.A."/>
            <person name="Gerlach D."/>
            <person name="Hatcher P."/>
            <person name="Jogdeo S."/>
            <person name="Krijgsveld J."/>
            <person name="Kriventseva E.V."/>
            <person name="Kultz D."/>
            <person name="Laforsch C."/>
            <person name="Lindquist E."/>
            <person name="Lopez J."/>
            <person name="Manak J.R."/>
            <person name="Muller J."/>
            <person name="Pangilinan J."/>
            <person name="Patwardhan R.P."/>
            <person name="Pitluck S."/>
            <person name="Pritham E.J."/>
            <person name="Rechtsteiner A."/>
            <person name="Rho M."/>
            <person name="Rogozin I.B."/>
            <person name="Sakarya O."/>
            <person name="Salamov A."/>
            <person name="Schaack S."/>
            <person name="Shapiro H."/>
            <person name="Shiga Y."/>
            <person name="Skalitzky C."/>
            <person name="Smith Z."/>
            <person name="Souvorov A."/>
            <person name="Sung W."/>
            <person name="Tang Z."/>
            <person name="Tsuchiya D."/>
            <person name="Tu H."/>
            <person name="Vos H."/>
            <person name="Wang M."/>
            <person name="Wolf Y.I."/>
            <person name="Yamagata H."/>
            <person name="Yamada T."/>
            <person name="Ye Y."/>
            <person name="Shaw J.R."/>
            <person name="Andrews J."/>
            <person name="Crease T.J."/>
            <person name="Tang H."/>
            <person name="Lucas S.M."/>
            <person name="Robertson H.M."/>
            <person name="Bork P."/>
            <person name="Koonin E.V."/>
            <person name="Zdobnov E.M."/>
            <person name="Grigoriev I.V."/>
            <person name="Lynch M."/>
            <person name="Boore J.L."/>
        </authorList>
    </citation>
    <scope>NUCLEOTIDE SEQUENCE [LARGE SCALE GENOMIC DNA]</scope>
</reference>
<feature type="region of interest" description="Disordered" evidence="5">
    <location>
        <begin position="1556"/>
        <end position="1585"/>
    </location>
</feature>
<feature type="compositionally biased region" description="Basic residues" evidence="5">
    <location>
        <begin position="1007"/>
        <end position="1016"/>
    </location>
</feature>
<keyword evidence="2 4" id="KW-0863">Zinc-finger</keyword>
<dbReference type="InterPro" id="IPR013083">
    <property type="entry name" value="Znf_RING/FYVE/PHD"/>
</dbReference>
<dbReference type="OrthoDB" id="336088at2759"/>
<sequence>MNPQRRRLKRLPRNPFCLLQLLELNQTELKEVLTEQLPDKEINPTTAEILPSIQDAIPSDKSSEVNPENEPSAEKFEGTTEESILPAAVAVKELPLVQQEPELNSIPPVPGTSELNQTELKEVLSEQLLGKEIIPATVENLPPIQDAIPSDKISDGPSLEVLERNAILPALVPVKELPLVQQEPEVNSILPQASELKQTEFKEVLTEQVLVEKEIIPMKADILPKIEDTVPSDQTSDVIPAIEPSSEEIDGNAKESILVEEKQEIPLFTQKDECPAPEVPTNAKLEKSDQTTIEPKITGLDAKEELLPVVQQQLEPIPTQENLNKKLSISLPEEKVENLAVADKLIASPKTSVTDVKEEVSVAKLVMHVKEDQEMTPVSKVLHSNPCELVSKLSASPETTQSVEAKPPPNETEKSSNLNQLTFDFDASTPVAIILPPSKNQDASAKRRGRKRGRFSLGGNDDSGKENDAQPTVLRQSSRIAKLREKEDEDRRKEEADRLQRLKEEHERREKRRSERDERMKKMEEKQQRRQLKTTNREDVTYKESEDESSSSDEEKNSEEEGRKKKGKKEKRRKGKKKIDRPWDSTDSSEKSSESDLDALEDLQVEQENEELEFKSDHEFSPESDLDEEAETVQPTKHARTAKAGAVPKKRSRSKKAKVEEEEVIEEEEVAGTEEEEEEEEAANCHKCGQSDHPEWILLCDRCDAGWHANCVKPPLLVIPEGNWFCPPCDHATLMERLQERLEAYEFLLQEKEAELERRKEQELEAKLAKEEAEKQAQLEMEEEAQEDDDEDEKNSGVGDLGADGEDVDDEETSDESGEDEEEEEEDSQNESDENLNGRRQRKAAKQANYSFKDFDDMIKSALRDEGDEEEEEEGGKGKGKGKGLRSGVEDNSDDGEDKPRSPPGTRPSGIGNKRISTSDDDSDIMPQVTRKKKARKLNDLSATSNEDDSDEDFQGSSAEGSDSEDDDEDASDSGDSFVVDDDSDDDDVIHVRAKKKARAASPIIRRSARSARKRNLRMDSSDTSEEESEYEEKPTKRKRGNESWDSSGESSSDASWGRSKKRSAAKSKAKLVAATPKPKPKPPPRKTPANRGRGRGGRSNKVESDDEPFRSNVSAKKIKEARPVKAQEDDDDESDHAQRRTTRGRQISYKELISSGESQDEGGSTVKKMGTLFAADRNKSMAGAVIRGGASRRGGVGRGGVITSGRGNISGGDTTPVPVSVISSRVGAVLKQDDESRLSGSTDTIEFSAAAASAAAAASVYTTGDESLTSNDILTPSIDPDLATLPIILPQEDVASPLIKDELPAAASIPVLSQDLQVSRLIQQMPADVPPPTLPPDLQINRLINSQSISSSSNSPARQSPGILPQPRLVRDVLDSQTPPPAVQLPPIVVPPLTQPQIIAPSVELPPLYSHGGVIKQTRHSLPPTPPMYSSPHVVKTSDLIASSTPPSVIRPYPTTATSSSLSPSISGSSTPGNPLSIQGLLGTGHGSPGSIPSVPPSSHPIRPYGNTPHMIGHGPFLNHTPYANPYIAAPPSRTSYMGTPVTPTPRQAYPPMYSSSHLPPHSLPLHSPYQHHGPPLRPTSSYQHAGFPQAFAAAAAAAANAEEERRIYRVAAQASRESGADNFDPAPSVGLLTKSGADDPTPAATAVPPESEFGGLVSYFSSQQEDFEES</sequence>
<dbReference type="PANTHER" id="PTHR10223:SF0">
    <property type="entry name" value="26S PROTEASOME NON-ATPASE REGULATORY SUBUNIT 4"/>
    <property type="match status" value="1"/>
</dbReference>
<feature type="compositionally biased region" description="Polar residues" evidence="5">
    <location>
        <begin position="393"/>
        <end position="403"/>
    </location>
</feature>
<dbReference type="InterPro" id="IPR011011">
    <property type="entry name" value="Znf_FYVE_PHD"/>
</dbReference>
<feature type="compositionally biased region" description="Basic and acidic residues" evidence="5">
    <location>
        <begin position="853"/>
        <end position="865"/>
    </location>
</feature>
<feature type="domain" description="PHD-type" evidence="6">
    <location>
        <begin position="682"/>
        <end position="732"/>
    </location>
</feature>
<dbReference type="InterPro" id="IPR001965">
    <property type="entry name" value="Znf_PHD"/>
</dbReference>
<dbReference type="PROSITE" id="PS50016">
    <property type="entry name" value="ZF_PHD_2"/>
    <property type="match status" value="1"/>
</dbReference>
<feature type="compositionally biased region" description="Acidic residues" evidence="5">
    <location>
        <begin position="962"/>
        <end position="988"/>
    </location>
</feature>
<dbReference type="CDD" id="cd15543">
    <property type="entry name" value="PHD_RSF1"/>
    <property type="match status" value="1"/>
</dbReference>
<dbReference type="GO" id="GO:0008270">
    <property type="term" value="F:zinc ion binding"/>
    <property type="evidence" value="ECO:0007669"/>
    <property type="project" value="UniProtKB-KW"/>
</dbReference>
<dbReference type="InterPro" id="IPR019786">
    <property type="entry name" value="Zinc_finger_PHD-type_CS"/>
</dbReference>
<gene>
    <name evidence="7" type="ORF">DAPPUDRAFT_312821</name>
</gene>
<evidence type="ECO:0000256" key="4">
    <source>
        <dbReference type="PROSITE-ProRule" id="PRU00146"/>
    </source>
</evidence>
<dbReference type="GO" id="GO:0005634">
    <property type="term" value="C:nucleus"/>
    <property type="evidence" value="ECO:0000318"/>
    <property type="project" value="GO_Central"/>
</dbReference>
<dbReference type="GO" id="GO:0005829">
    <property type="term" value="C:cytosol"/>
    <property type="evidence" value="ECO:0000318"/>
    <property type="project" value="GO_Central"/>
</dbReference>
<accession>E9G1P7</accession>
<evidence type="ECO:0000256" key="5">
    <source>
        <dbReference type="SAM" id="MobiDB-lite"/>
    </source>
</evidence>
<feature type="compositionally biased region" description="Basic and acidic residues" evidence="5">
    <location>
        <begin position="535"/>
        <end position="544"/>
    </location>
</feature>
<feature type="region of interest" description="Disordered" evidence="5">
    <location>
        <begin position="770"/>
        <end position="1166"/>
    </location>
</feature>
<feature type="region of interest" description="Disordered" evidence="5">
    <location>
        <begin position="389"/>
        <end position="678"/>
    </location>
</feature>
<feature type="compositionally biased region" description="Basic residues" evidence="5">
    <location>
        <begin position="564"/>
        <end position="579"/>
    </location>
</feature>
<feature type="compositionally biased region" description="Basic and acidic residues" evidence="5">
    <location>
        <begin position="482"/>
        <end position="528"/>
    </location>
</feature>
<evidence type="ECO:0000259" key="6">
    <source>
        <dbReference type="PROSITE" id="PS50016"/>
    </source>
</evidence>
<feature type="region of interest" description="Disordered" evidence="5">
    <location>
        <begin position="1193"/>
        <end position="1217"/>
    </location>
</feature>
<name>E9G1P7_DAPPU</name>
<evidence type="ECO:0000256" key="1">
    <source>
        <dbReference type="ARBA" id="ARBA00022723"/>
    </source>
</evidence>
<dbReference type="eggNOG" id="ENOG502QW8S">
    <property type="taxonomic scope" value="Eukaryota"/>
</dbReference>
<dbReference type="EMBL" id="GL732529">
    <property type="protein sequence ID" value="EFX86531.1"/>
    <property type="molecule type" value="Genomic_DNA"/>
</dbReference>
<dbReference type="PANTHER" id="PTHR10223">
    <property type="entry name" value="26S PROTEASOME NON-ATPASE REGULATORY SUBUNIT 4"/>
    <property type="match status" value="1"/>
</dbReference>
<dbReference type="KEGG" id="dpx:DAPPUDRAFT_312821"/>
<keyword evidence="3" id="KW-0862">Zinc</keyword>
<dbReference type="GO" id="GO:0008540">
    <property type="term" value="C:proteasome regulatory particle, base subcomplex"/>
    <property type="evidence" value="ECO:0000318"/>
    <property type="project" value="GO_Central"/>
</dbReference>
<feature type="compositionally biased region" description="Polar residues" evidence="5">
    <location>
        <begin position="469"/>
        <end position="479"/>
    </location>
</feature>
<feature type="region of interest" description="Disordered" evidence="5">
    <location>
        <begin position="1616"/>
        <end position="1672"/>
    </location>
</feature>
<feature type="compositionally biased region" description="Basic and acidic residues" evidence="5">
    <location>
        <begin position="1101"/>
        <end position="1110"/>
    </location>
</feature>
<feature type="compositionally biased region" description="Acidic residues" evidence="5">
    <location>
        <begin position="780"/>
        <end position="793"/>
    </location>
</feature>
<evidence type="ECO:0000256" key="2">
    <source>
        <dbReference type="ARBA" id="ARBA00022771"/>
    </source>
</evidence>
<feature type="compositionally biased region" description="Basic and acidic residues" evidence="5">
    <location>
        <begin position="1118"/>
        <end position="1128"/>
    </location>
</feature>
<dbReference type="InParanoid" id="E9G1P7"/>
<dbReference type="PROSITE" id="PS01359">
    <property type="entry name" value="ZF_PHD_1"/>
    <property type="match status" value="1"/>
</dbReference>
<dbReference type="GO" id="GO:0031593">
    <property type="term" value="F:polyubiquitin modification-dependent protein binding"/>
    <property type="evidence" value="ECO:0000318"/>
    <property type="project" value="GO_Central"/>
</dbReference>
<protein>
    <recommendedName>
        <fullName evidence="6">PHD-type domain-containing protein</fullName>
    </recommendedName>
</protein>
<feature type="compositionally biased region" description="Low complexity" evidence="5">
    <location>
        <begin position="1044"/>
        <end position="1058"/>
    </location>
</feature>
<dbReference type="Gene3D" id="3.30.40.10">
    <property type="entry name" value="Zinc/RING finger domain, C3HC4 (zinc finger)"/>
    <property type="match status" value="1"/>
</dbReference>
<feature type="compositionally biased region" description="Basic and acidic residues" evidence="5">
    <location>
        <begin position="612"/>
        <end position="621"/>
    </location>
</feature>
<dbReference type="GO" id="GO:0043161">
    <property type="term" value="P:proteasome-mediated ubiquitin-dependent protein catabolic process"/>
    <property type="evidence" value="ECO:0000318"/>
    <property type="project" value="GO_Central"/>
</dbReference>
<keyword evidence="1" id="KW-0479">Metal-binding</keyword>
<proteinExistence type="predicted"/>
<feature type="compositionally biased region" description="Low complexity" evidence="5">
    <location>
        <begin position="1453"/>
        <end position="1473"/>
    </location>
</feature>
<feature type="compositionally biased region" description="Gly residues" evidence="5">
    <location>
        <begin position="1193"/>
        <end position="1203"/>
    </location>
</feature>
<dbReference type="Pfam" id="PF00628">
    <property type="entry name" value="PHD"/>
    <property type="match status" value="1"/>
</dbReference>
<dbReference type="SUPFAM" id="SSF57903">
    <property type="entry name" value="FYVE/PHD zinc finger"/>
    <property type="match status" value="1"/>
</dbReference>
<feature type="compositionally biased region" description="Basic residues" evidence="5">
    <location>
        <begin position="1059"/>
        <end position="1070"/>
    </location>
</feature>
<feature type="compositionally biased region" description="Acidic residues" evidence="5">
    <location>
        <begin position="622"/>
        <end position="631"/>
    </location>
</feature>
<feature type="compositionally biased region" description="Acidic residues" evidence="5">
    <location>
        <begin position="803"/>
        <end position="834"/>
    </location>
</feature>
<feature type="compositionally biased region" description="Acidic residues" evidence="5">
    <location>
        <begin position="595"/>
        <end position="611"/>
    </location>
</feature>
<feature type="compositionally biased region" description="Low complexity" evidence="5">
    <location>
        <begin position="1640"/>
        <end position="1651"/>
    </location>
</feature>
<feature type="compositionally biased region" description="Acidic residues" evidence="5">
    <location>
        <begin position="660"/>
        <end position="678"/>
    </location>
</feature>
<feature type="region of interest" description="Disordered" evidence="5">
    <location>
        <begin position="1444"/>
        <end position="1501"/>
    </location>
</feature>
<evidence type="ECO:0000313" key="8">
    <source>
        <dbReference type="Proteomes" id="UP000000305"/>
    </source>
</evidence>
<dbReference type="InterPro" id="IPR019787">
    <property type="entry name" value="Znf_PHD-finger"/>
</dbReference>
<dbReference type="SMART" id="SM00249">
    <property type="entry name" value="PHD"/>
    <property type="match status" value="1"/>
</dbReference>
<dbReference type="OMA" id="PIADKTM"/>
<dbReference type="STRING" id="6669.E9G1P7"/>